<evidence type="ECO:0000313" key="3">
    <source>
        <dbReference type="Proteomes" id="UP001596157"/>
    </source>
</evidence>
<feature type="transmembrane region" description="Helical" evidence="1">
    <location>
        <begin position="104"/>
        <end position="127"/>
    </location>
</feature>
<proteinExistence type="predicted"/>
<keyword evidence="3" id="KW-1185">Reference proteome</keyword>
<dbReference type="EMBL" id="JBHSKF010000001">
    <property type="protein sequence ID" value="MFC5285829.1"/>
    <property type="molecule type" value="Genomic_DNA"/>
</dbReference>
<name>A0ABW0EIT1_9PSEU</name>
<sequence length="193" mass="19939">MFPLLGWLGAAVFLTVGAYGVARLAAAARAPRYTGRHRAVDVAHVLMGSGMAVMVSPVGGPLPMAAWQTAFVLVAAWFLGTWAHERRHPEPPIGWHGSAPHHALGALAMLYMLVAVPHAPSVSAAAWMPAHSGEAALPALGWLLIALLAAGAVPLVRALACPASPDLLLCRRRAACAQLAMTGGMAAMLVGLL</sequence>
<reference evidence="3" key="1">
    <citation type="journal article" date="2019" name="Int. J. Syst. Evol. Microbiol.">
        <title>The Global Catalogue of Microorganisms (GCM) 10K type strain sequencing project: providing services to taxonomists for standard genome sequencing and annotation.</title>
        <authorList>
            <consortium name="The Broad Institute Genomics Platform"/>
            <consortium name="The Broad Institute Genome Sequencing Center for Infectious Disease"/>
            <person name="Wu L."/>
            <person name="Ma J."/>
        </authorList>
    </citation>
    <scope>NUCLEOTIDE SEQUENCE [LARGE SCALE GENOMIC DNA]</scope>
    <source>
        <strain evidence="3">CCUG 59778</strain>
    </source>
</reference>
<feature type="transmembrane region" description="Helical" evidence="1">
    <location>
        <begin position="172"/>
        <end position="192"/>
    </location>
</feature>
<dbReference type="RefSeq" id="WP_378243130.1">
    <property type="nucleotide sequence ID" value="NZ_JBHSKF010000001.1"/>
</dbReference>
<keyword evidence="1" id="KW-0472">Membrane</keyword>
<dbReference type="InterPro" id="IPR033458">
    <property type="entry name" value="DUF5134"/>
</dbReference>
<accession>A0ABW0EIT1</accession>
<organism evidence="2 3">
    <name type="scientific">Actinokineospora guangxiensis</name>
    <dbReference type="NCBI Taxonomy" id="1490288"/>
    <lineage>
        <taxon>Bacteria</taxon>
        <taxon>Bacillati</taxon>
        <taxon>Actinomycetota</taxon>
        <taxon>Actinomycetes</taxon>
        <taxon>Pseudonocardiales</taxon>
        <taxon>Pseudonocardiaceae</taxon>
        <taxon>Actinokineospora</taxon>
    </lineage>
</organism>
<feature type="transmembrane region" description="Helical" evidence="1">
    <location>
        <begin position="139"/>
        <end position="160"/>
    </location>
</feature>
<dbReference type="Pfam" id="PF17197">
    <property type="entry name" value="DUF5134"/>
    <property type="match status" value="1"/>
</dbReference>
<protein>
    <submittedName>
        <fullName evidence="2">DUF5134 domain-containing protein</fullName>
    </submittedName>
</protein>
<keyword evidence="1" id="KW-1133">Transmembrane helix</keyword>
<comment type="caution">
    <text evidence="2">The sequence shown here is derived from an EMBL/GenBank/DDBJ whole genome shotgun (WGS) entry which is preliminary data.</text>
</comment>
<evidence type="ECO:0000313" key="2">
    <source>
        <dbReference type="EMBL" id="MFC5285829.1"/>
    </source>
</evidence>
<keyword evidence="1" id="KW-0812">Transmembrane</keyword>
<dbReference type="Proteomes" id="UP001596157">
    <property type="component" value="Unassembled WGS sequence"/>
</dbReference>
<gene>
    <name evidence="2" type="ORF">ACFPM7_02090</name>
</gene>
<feature type="transmembrane region" description="Helical" evidence="1">
    <location>
        <begin position="64"/>
        <end position="83"/>
    </location>
</feature>
<evidence type="ECO:0000256" key="1">
    <source>
        <dbReference type="SAM" id="Phobius"/>
    </source>
</evidence>